<organism evidence="1 2">
    <name type="scientific">Phytophthora lilii</name>
    <dbReference type="NCBI Taxonomy" id="2077276"/>
    <lineage>
        <taxon>Eukaryota</taxon>
        <taxon>Sar</taxon>
        <taxon>Stramenopiles</taxon>
        <taxon>Oomycota</taxon>
        <taxon>Peronosporomycetes</taxon>
        <taxon>Peronosporales</taxon>
        <taxon>Peronosporaceae</taxon>
        <taxon>Phytophthora</taxon>
    </lineage>
</organism>
<gene>
    <name evidence="1" type="ORF">Plil01_000608300</name>
</gene>
<dbReference type="AlphaFoldDB" id="A0A9W6WKI1"/>
<protein>
    <submittedName>
        <fullName evidence="1">Unnamed protein product</fullName>
    </submittedName>
</protein>
<accession>A0A9W6WKI1</accession>
<comment type="caution">
    <text evidence="1">The sequence shown here is derived from an EMBL/GenBank/DDBJ whole genome shotgun (WGS) entry which is preliminary data.</text>
</comment>
<sequence length="147" mass="16760">MDTFNSLMTRFEDLKRYVYENNDPALKNNLEANLQLLNRAILDNTKSTDTSARIKSFEGSKFRDDTLQELHDESEAAFLKYGEAQRKYDEAKRAIKGNNSKSARSALKTATAAMKAIKAVYRYSDAKTYTRLISSVINKTNARFVNL</sequence>
<dbReference type="EMBL" id="BSXW01000263">
    <property type="protein sequence ID" value="GMF16851.1"/>
    <property type="molecule type" value="Genomic_DNA"/>
</dbReference>
<proteinExistence type="predicted"/>
<keyword evidence="2" id="KW-1185">Reference proteome</keyword>
<reference evidence="1" key="1">
    <citation type="submission" date="2023-04" db="EMBL/GenBank/DDBJ databases">
        <title>Phytophthora lilii NBRC 32176.</title>
        <authorList>
            <person name="Ichikawa N."/>
            <person name="Sato H."/>
            <person name="Tonouchi N."/>
        </authorList>
    </citation>
    <scope>NUCLEOTIDE SEQUENCE</scope>
    <source>
        <strain evidence="1">NBRC 32176</strain>
    </source>
</reference>
<dbReference type="Proteomes" id="UP001165083">
    <property type="component" value="Unassembled WGS sequence"/>
</dbReference>
<name>A0A9W6WKI1_9STRA</name>
<evidence type="ECO:0000313" key="2">
    <source>
        <dbReference type="Proteomes" id="UP001165083"/>
    </source>
</evidence>
<evidence type="ECO:0000313" key="1">
    <source>
        <dbReference type="EMBL" id="GMF16851.1"/>
    </source>
</evidence>